<evidence type="ECO:0000313" key="1">
    <source>
        <dbReference type="EMBL" id="MPY40316.1"/>
    </source>
</evidence>
<protein>
    <recommendedName>
        <fullName evidence="3">Amidohydrolase family protein</fullName>
    </recommendedName>
</protein>
<name>A0A5N8W039_9ACTN</name>
<gene>
    <name evidence="1" type="ORF">FNH04_10450</name>
</gene>
<dbReference type="Proteomes" id="UP000326979">
    <property type="component" value="Unassembled WGS sequence"/>
</dbReference>
<dbReference type="AlphaFoldDB" id="A0A5N8W039"/>
<dbReference type="SUPFAM" id="SSF51338">
    <property type="entry name" value="Composite domain of metallo-dependent hydrolases"/>
    <property type="match status" value="1"/>
</dbReference>
<dbReference type="EMBL" id="VJZE01000049">
    <property type="protein sequence ID" value="MPY40316.1"/>
    <property type="molecule type" value="Genomic_DNA"/>
</dbReference>
<organism evidence="1 2">
    <name type="scientific">Streptomyces phyllanthi</name>
    <dbReference type="NCBI Taxonomy" id="1803180"/>
    <lineage>
        <taxon>Bacteria</taxon>
        <taxon>Bacillati</taxon>
        <taxon>Actinomycetota</taxon>
        <taxon>Actinomycetes</taxon>
        <taxon>Kitasatosporales</taxon>
        <taxon>Streptomycetaceae</taxon>
        <taxon>Streptomyces</taxon>
    </lineage>
</organism>
<accession>A0A5N8W039</accession>
<sequence>MTRLLPLIHPGYGYAPVPIHHSLQSPTARPGHLIAAGLPAETAVGAASWTARAFLGLGGLAEGGLADITVYDTDPRREPAALRHPRLIVLRGRVVGRMP</sequence>
<dbReference type="InterPro" id="IPR011059">
    <property type="entry name" value="Metal-dep_hydrolase_composite"/>
</dbReference>
<dbReference type="GO" id="GO:0016810">
    <property type="term" value="F:hydrolase activity, acting on carbon-nitrogen (but not peptide) bonds"/>
    <property type="evidence" value="ECO:0007669"/>
    <property type="project" value="InterPro"/>
</dbReference>
<reference evidence="1 2" key="1">
    <citation type="submission" date="2019-07" db="EMBL/GenBank/DDBJ databases">
        <title>New species of Amycolatopsis and Streptomyces.</title>
        <authorList>
            <person name="Duangmal K."/>
            <person name="Teo W.F.A."/>
            <person name="Lipun K."/>
        </authorList>
    </citation>
    <scope>NUCLEOTIDE SEQUENCE [LARGE SCALE GENOMIC DNA]</scope>
    <source>
        <strain evidence="1 2">TISTR 2346</strain>
    </source>
</reference>
<keyword evidence="2" id="KW-1185">Reference proteome</keyword>
<evidence type="ECO:0000313" key="2">
    <source>
        <dbReference type="Proteomes" id="UP000326979"/>
    </source>
</evidence>
<dbReference type="RefSeq" id="WP_152782646.1">
    <property type="nucleotide sequence ID" value="NZ_BAABEQ010000078.1"/>
</dbReference>
<evidence type="ECO:0008006" key="3">
    <source>
        <dbReference type="Google" id="ProtNLM"/>
    </source>
</evidence>
<dbReference type="Gene3D" id="2.30.40.10">
    <property type="entry name" value="Urease, subunit C, domain 1"/>
    <property type="match status" value="1"/>
</dbReference>
<proteinExistence type="predicted"/>
<comment type="caution">
    <text evidence="1">The sequence shown here is derived from an EMBL/GenBank/DDBJ whole genome shotgun (WGS) entry which is preliminary data.</text>
</comment>